<dbReference type="InterPro" id="IPR050275">
    <property type="entry name" value="PGM_Phosphatase"/>
</dbReference>
<keyword evidence="2" id="KW-1185">Reference proteome</keyword>
<dbReference type="SUPFAM" id="SSF53254">
    <property type="entry name" value="Phosphoglycerate mutase-like"/>
    <property type="match status" value="1"/>
</dbReference>
<dbReference type="STRING" id="263475.AMD00_21890"/>
<dbReference type="CDD" id="cd07067">
    <property type="entry name" value="HP_PGM_like"/>
    <property type="match status" value="1"/>
</dbReference>
<reference evidence="2" key="1">
    <citation type="submission" date="2015-08" db="EMBL/GenBank/DDBJ databases">
        <title>Fjat-10028 dsm 16317.</title>
        <authorList>
            <person name="Liu B."/>
            <person name="Wang J."/>
            <person name="Zhu Y."/>
            <person name="Liu G."/>
            <person name="Chen Q."/>
            <person name="Chen Z."/>
            <person name="Lan J."/>
            <person name="Che J."/>
            <person name="Ge C."/>
            <person name="Shi H."/>
            <person name="Pan Z."/>
            <person name="Liu X."/>
        </authorList>
    </citation>
    <scope>NUCLEOTIDE SEQUENCE [LARGE SCALE GENOMIC DNA]</scope>
    <source>
        <strain evidence="2">DSM 16317</strain>
    </source>
</reference>
<evidence type="ECO:0000313" key="1">
    <source>
        <dbReference type="EMBL" id="KOO47318.1"/>
    </source>
</evidence>
<dbReference type="EMBL" id="LILB01000009">
    <property type="protein sequence ID" value="KOO47318.1"/>
    <property type="molecule type" value="Genomic_DNA"/>
</dbReference>
<name>A0A0M0L9J6_9BACL</name>
<dbReference type="OrthoDB" id="512570at2"/>
<comment type="caution">
    <text evidence="1">The sequence shown here is derived from an EMBL/GenBank/DDBJ whole genome shotgun (WGS) entry which is preliminary data.</text>
</comment>
<dbReference type="GO" id="GO:0016791">
    <property type="term" value="F:phosphatase activity"/>
    <property type="evidence" value="ECO:0007669"/>
    <property type="project" value="TreeGrafter"/>
</dbReference>
<protein>
    <submittedName>
        <fullName evidence="1">Phosphoglycerate mutase</fullName>
    </submittedName>
</protein>
<dbReference type="Proteomes" id="UP000036867">
    <property type="component" value="Unassembled WGS sequence"/>
</dbReference>
<dbReference type="RefSeq" id="WP_053419122.1">
    <property type="nucleotide sequence ID" value="NZ_LILB01000009.1"/>
</dbReference>
<dbReference type="GO" id="GO:0005737">
    <property type="term" value="C:cytoplasm"/>
    <property type="evidence" value="ECO:0007669"/>
    <property type="project" value="TreeGrafter"/>
</dbReference>
<dbReference type="Pfam" id="PF00300">
    <property type="entry name" value="His_Phos_1"/>
    <property type="match status" value="1"/>
</dbReference>
<gene>
    <name evidence="1" type="ORF">AMD00_21890</name>
</gene>
<sequence length="179" mass="20643">MKKIYIIRHCKASGQEVEAVLTVDGIEQAKQLAERLQQYDIKRIISSPFTRAIQTIEPFSKKMKIEIEQDERLAERVLSTQNFDDWLEKLEQTFLDENLRYIGGESSKEAVARIEQLINELLESSTTDTAIVSHGNLLSLLITKYNSKFGFTGWKTMRNPDVFLLTKDGQDVDIKRIDM</sequence>
<dbReference type="SMART" id="SM00855">
    <property type="entry name" value="PGAM"/>
    <property type="match status" value="1"/>
</dbReference>
<accession>A0A0M0L9J6</accession>
<proteinExistence type="predicted"/>
<evidence type="ECO:0000313" key="2">
    <source>
        <dbReference type="Proteomes" id="UP000036867"/>
    </source>
</evidence>
<dbReference type="PANTHER" id="PTHR48100:SF1">
    <property type="entry name" value="HISTIDINE PHOSPHATASE FAMILY PROTEIN-RELATED"/>
    <property type="match status" value="1"/>
</dbReference>
<dbReference type="Gene3D" id="3.40.50.1240">
    <property type="entry name" value="Phosphoglycerate mutase-like"/>
    <property type="match status" value="1"/>
</dbReference>
<dbReference type="InterPro" id="IPR029033">
    <property type="entry name" value="His_PPase_superfam"/>
</dbReference>
<organism evidence="1 2">
    <name type="scientific">Viridibacillus arvi</name>
    <dbReference type="NCBI Taxonomy" id="263475"/>
    <lineage>
        <taxon>Bacteria</taxon>
        <taxon>Bacillati</taxon>
        <taxon>Bacillota</taxon>
        <taxon>Bacilli</taxon>
        <taxon>Bacillales</taxon>
        <taxon>Caryophanaceae</taxon>
        <taxon>Viridibacillus</taxon>
    </lineage>
</organism>
<dbReference type="AlphaFoldDB" id="A0A0M0L9J6"/>
<dbReference type="GeneID" id="301138756"/>
<dbReference type="InterPro" id="IPR013078">
    <property type="entry name" value="His_Pase_superF_clade-1"/>
</dbReference>
<dbReference type="PANTHER" id="PTHR48100">
    <property type="entry name" value="BROAD-SPECIFICITY PHOSPHATASE YOR283W-RELATED"/>
    <property type="match status" value="1"/>
</dbReference>